<dbReference type="AlphaFoldDB" id="A0AA35CMC2"/>
<dbReference type="RefSeq" id="WP_264844270.1">
    <property type="nucleotide sequence ID" value="NZ_AP025628.1"/>
</dbReference>
<dbReference type="Pfam" id="PF05168">
    <property type="entry name" value="HEPN"/>
    <property type="match status" value="1"/>
</dbReference>
<gene>
    <name evidence="2" type="ORF">caldi_12970</name>
</gene>
<accession>A0AA35CMC2</accession>
<organism evidence="2 3">
    <name type="scientific">Caldinitratiruptor microaerophilus</name>
    <dbReference type="NCBI Taxonomy" id="671077"/>
    <lineage>
        <taxon>Bacteria</taxon>
        <taxon>Bacillati</taxon>
        <taxon>Bacillota</taxon>
        <taxon>Clostridia</taxon>
        <taxon>Eubacteriales</taxon>
        <taxon>Symbiobacteriaceae</taxon>
        <taxon>Caldinitratiruptor</taxon>
    </lineage>
</organism>
<protein>
    <submittedName>
        <fullName evidence="2">DNA-binding protein</fullName>
    </submittedName>
</protein>
<name>A0AA35CMC2_9FIRM</name>
<dbReference type="KEGG" id="cmic:caldi_12970"/>
<proteinExistence type="predicted"/>
<feature type="domain" description="HEPN" evidence="1">
    <location>
        <begin position="11"/>
        <end position="126"/>
    </location>
</feature>
<evidence type="ECO:0000313" key="3">
    <source>
        <dbReference type="Proteomes" id="UP001163687"/>
    </source>
</evidence>
<evidence type="ECO:0000259" key="1">
    <source>
        <dbReference type="PROSITE" id="PS50910"/>
    </source>
</evidence>
<dbReference type="Gene3D" id="1.20.120.330">
    <property type="entry name" value="Nucleotidyltransferases domain 2"/>
    <property type="match status" value="1"/>
</dbReference>
<dbReference type="InterPro" id="IPR007842">
    <property type="entry name" value="HEPN_dom"/>
</dbReference>
<reference evidence="2" key="1">
    <citation type="submission" date="2022-03" db="EMBL/GenBank/DDBJ databases">
        <title>Complete genome sequence of Caldinitratiruptor microaerophilus.</title>
        <authorList>
            <person name="Mukaiyama R."/>
            <person name="Nishiyama T."/>
            <person name="Ueda K."/>
        </authorList>
    </citation>
    <scope>NUCLEOTIDE SEQUENCE</scope>
    <source>
        <strain evidence="2">JCM 16183</strain>
    </source>
</reference>
<dbReference type="SUPFAM" id="SSF81593">
    <property type="entry name" value="Nucleotidyltransferase substrate binding subunit/domain"/>
    <property type="match status" value="1"/>
</dbReference>
<dbReference type="PROSITE" id="PS50910">
    <property type="entry name" value="HEPN"/>
    <property type="match status" value="1"/>
</dbReference>
<sequence>MATSPLAVAYLEKATVRLDVLALLESKGAYSDVVREAQEVVELATKAMLHSIGIDPPKWHDVGPLIVEYRDRFPPQVGAQAEEIARITKRLRKEREFAFYGDIDFIPTAEYGPEDAQQAIREAAFVVSHARAVIGSP</sequence>
<keyword evidence="2" id="KW-0238">DNA-binding</keyword>
<keyword evidence="3" id="KW-1185">Reference proteome</keyword>
<dbReference type="EMBL" id="AP025628">
    <property type="protein sequence ID" value="BDG60207.1"/>
    <property type="molecule type" value="Genomic_DNA"/>
</dbReference>
<dbReference type="Proteomes" id="UP001163687">
    <property type="component" value="Chromosome"/>
</dbReference>
<dbReference type="GO" id="GO:0003677">
    <property type="term" value="F:DNA binding"/>
    <property type="evidence" value="ECO:0007669"/>
    <property type="project" value="UniProtKB-KW"/>
</dbReference>
<evidence type="ECO:0000313" key="2">
    <source>
        <dbReference type="EMBL" id="BDG60207.1"/>
    </source>
</evidence>